<keyword evidence="8" id="KW-0067">ATP-binding</keyword>
<dbReference type="AlphaFoldDB" id="A0A1Y6J0S3"/>
<keyword evidence="13" id="KW-0548">Nucleotidyltransferase</keyword>
<dbReference type="GO" id="GO:0005886">
    <property type="term" value="C:plasma membrane"/>
    <property type="evidence" value="ECO:0007669"/>
    <property type="project" value="UniProtKB-SubCell"/>
</dbReference>
<feature type="transmembrane region" description="Helical" evidence="11">
    <location>
        <begin position="318"/>
        <end position="337"/>
    </location>
</feature>
<dbReference type="InterPro" id="IPR050469">
    <property type="entry name" value="Diguanylate_Cyclase"/>
</dbReference>
<dbReference type="Gene3D" id="3.30.450.20">
    <property type="entry name" value="PAS domain"/>
    <property type="match status" value="3"/>
</dbReference>
<evidence type="ECO:0000256" key="9">
    <source>
        <dbReference type="ARBA" id="ARBA00023012"/>
    </source>
</evidence>
<dbReference type="SUPFAM" id="SSF103190">
    <property type="entry name" value="Sensory domain-like"/>
    <property type="match status" value="2"/>
</dbReference>
<dbReference type="InterPro" id="IPR043128">
    <property type="entry name" value="Rev_trsase/Diguanyl_cyclase"/>
</dbReference>
<dbReference type="CDD" id="cd01949">
    <property type="entry name" value="GGDEF"/>
    <property type="match status" value="1"/>
</dbReference>
<dbReference type="Pfam" id="PF21623">
    <property type="entry name" value="HK_sensor_dom_bact"/>
    <property type="match status" value="1"/>
</dbReference>
<dbReference type="CDD" id="cd00130">
    <property type="entry name" value="PAS"/>
    <property type="match status" value="1"/>
</dbReference>
<dbReference type="GO" id="GO:1902201">
    <property type="term" value="P:negative regulation of bacterial-type flagellum-dependent cell motility"/>
    <property type="evidence" value="ECO:0007669"/>
    <property type="project" value="TreeGrafter"/>
</dbReference>
<name>A0A1Y6J0S3_9VIBR</name>
<dbReference type="SUPFAM" id="SSF55073">
    <property type="entry name" value="Nucleotide cyclase"/>
    <property type="match status" value="1"/>
</dbReference>
<feature type="domain" description="GGDEF" evidence="12">
    <location>
        <begin position="500"/>
        <end position="624"/>
    </location>
</feature>
<keyword evidence="7" id="KW-0418">Kinase</keyword>
<dbReference type="GO" id="GO:0005524">
    <property type="term" value="F:ATP binding"/>
    <property type="evidence" value="ECO:0007669"/>
    <property type="project" value="UniProtKB-KW"/>
</dbReference>
<comment type="catalytic activity">
    <reaction evidence="10">
        <text>2 GTP = 3',3'-c-di-GMP + 2 diphosphate</text>
        <dbReference type="Rhea" id="RHEA:24898"/>
        <dbReference type="ChEBI" id="CHEBI:33019"/>
        <dbReference type="ChEBI" id="CHEBI:37565"/>
        <dbReference type="ChEBI" id="CHEBI:58805"/>
        <dbReference type="EC" id="2.7.7.65"/>
    </reaction>
</comment>
<dbReference type="GO" id="GO:0000160">
    <property type="term" value="P:phosphorelay signal transduction system"/>
    <property type="evidence" value="ECO:0007669"/>
    <property type="project" value="UniProtKB-KW"/>
</dbReference>
<comment type="cofactor">
    <cofactor evidence="1">
        <name>Mg(2+)</name>
        <dbReference type="ChEBI" id="CHEBI:18420"/>
    </cofactor>
</comment>
<dbReference type="SUPFAM" id="SSF55785">
    <property type="entry name" value="PYP-like sensor domain (PAS domain)"/>
    <property type="match status" value="1"/>
</dbReference>
<evidence type="ECO:0000313" key="14">
    <source>
        <dbReference type="Proteomes" id="UP000196125"/>
    </source>
</evidence>
<evidence type="ECO:0000256" key="10">
    <source>
        <dbReference type="ARBA" id="ARBA00034247"/>
    </source>
</evidence>
<evidence type="ECO:0000256" key="1">
    <source>
        <dbReference type="ARBA" id="ARBA00001946"/>
    </source>
</evidence>
<evidence type="ECO:0000259" key="12">
    <source>
        <dbReference type="PROSITE" id="PS50887"/>
    </source>
</evidence>
<sequence>MNRAKRTIKKMVFLWLGLAVIPFGYYLHLSYEAHQFFIRQLETQSKQYLEHVDAKATLLSTRIQQNFSQLSQSPLLRDFAITGNPVYRDYLKNQWYLTAANVKFFYQLRYLNKQGKEIIRIDYTPQMSHPYIVPDNALQNKGKRDYFYYAQRLASGEQGYFGIDLEREFGQLVIPYKPGFRMIYPIDNQQQRLGYFIANLEVLRLIQEITSNDLGYSIDFIDQSGYYILSDNKEKLFGRLVKERENYNLAYENPKLWEYIHQASKQSGSYQTPEGLYVFQPFQASLFGNGHDMTLLAMYPQSLITHGFAQRDREIRTAATTLFLFFGIIAGVFALLWEAYLRNRLEQTFNQVVLDNSVAVALTNAQHIILRANVRFCELFSTEQSELQGKNILDLQPSKAQYHNILKHLRTTGEWQGQVHIGENDPPHVCKVEVRALEGTVRKISHYVYSFSDISEHYNAILELKERNDRDLLTALWNKKKFSQTLLHYSRLQERYGDQPKSSLAIIDIDNFKRINDTYGHAIGDQVLLRLANQLLSILRDTDFVSRIGGDEFAVIIQHADVKTSQKLMVRICHAIESWHEYDTTVSIGIAEITSSHNQSFVNADKALYRSKRKGKNCVSAHGIEQLTVVQNNQSQ</sequence>
<evidence type="ECO:0000256" key="5">
    <source>
        <dbReference type="ARBA" id="ARBA00022679"/>
    </source>
</evidence>
<dbReference type="GO" id="GO:0016301">
    <property type="term" value="F:kinase activity"/>
    <property type="evidence" value="ECO:0007669"/>
    <property type="project" value="UniProtKB-KW"/>
</dbReference>
<dbReference type="Pfam" id="PF13426">
    <property type="entry name" value="PAS_9"/>
    <property type="match status" value="1"/>
</dbReference>
<evidence type="ECO:0000256" key="7">
    <source>
        <dbReference type="ARBA" id="ARBA00022777"/>
    </source>
</evidence>
<keyword evidence="11" id="KW-0812">Transmembrane</keyword>
<proteinExistence type="predicted"/>
<dbReference type="Pfam" id="PF00990">
    <property type="entry name" value="GGDEF"/>
    <property type="match status" value="1"/>
</dbReference>
<dbReference type="PROSITE" id="PS50887">
    <property type="entry name" value="GGDEF"/>
    <property type="match status" value="1"/>
</dbReference>
<dbReference type="SMART" id="SM00091">
    <property type="entry name" value="PAS"/>
    <property type="match status" value="1"/>
</dbReference>
<comment type="subcellular location">
    <subcellularLocation>
        <location evidence="2">Cell inner membrane</location>
    </subcellularLocation>
</comment>
<keyword evidence="6" id="KW-0547">Nucleotide-binding</keyword>
<keyword evidence="11" id="KW-1133">Transmembrane helix</keyword>
<evidence type="ECO:0000256" key="3">
    <source>
        <dbReference type="ARBA" id="ARBA00012528"/>
    </source>
</evidence>
<evidence type="ECO:0000313" key="13">
    <source>
        <dbReference type="EMBL" id="SMS02841.1"/>
    </source>
</evidence>
<evidence type="ECO:0000256" key="11">
    <source>
        <dbReference type="SAM" id="Phobius"/>
    </source>
</evidence>
<dbReference type="OrthoDB" id="9812260at2"/>
<dbReference type="NCBIfam" id="TIGR00254">
    <property type="entry name" value="GGDEF"/>
    <property type="match status" value="1"/>
</dbReference>
<dbReference type="InterPro" id="IPR029151">
    <property type="entry name" value="Sensor-like_sf"/>
</dbReference>
<dbReference type="SMART" id="SM00267">
    <property type="entry name" value="GGDEF"/>
    <property type="match status" value="1"/>
</dbReference>
<keyword evidence="5 13" id="KW-0808">Transferase</keyword>
<protein>
    <recommendedName>
        <fullName evidence="3">diguanylate cyclase</fullName>
        <ecNumber evidence="3">2.7.7.65</ecNumber>
    </recommendedName>
</protein>
<dbReference type="EMBL" id="FXXI01000013">
    <property type="protein sequence ID" value="SMS02841.1"/>
    <property type="molecule type" value="Genomic_DNA"/>
</dbReference>
<reference evidence="13 14" key="1">
    <citation type="submission" date="2017-05" db="EMBL/GenBank/DDBJ databases">
        <authorList>
            <person name="Song R."/>
            <person name="Chenine A.L."/>
            <person name="Ruprecht R.M."/>
        </authorList>
    </citation>
    <scope>NUCLEOTIDE SEQUENCE [LARGE SCALE GENOMIC DNA]</scope>
    <source>
        <strain evidence="13 14">CECT 7927</strain>
    </source>
</reference>
<dbReference type="PANTHER" id="PTHR45138:SF9">
    <property type="entry name" value="DIGUANYLATE CYCLASE DGCM-RELATED"/>
    <property type="match status" value="1"/>
</dbReference>
<gene>
    <name evidence="13" type="primary">adrA_2</name>
    <name evidence="13" type="ORF">VIM7927_04183</name>
</gene>
<dbReference type="InterPro" id="IPR000160">
    <property type="entry name" value="GGDEF_dom"/>
</dbReference>
<dbReference type="EC" id="2.7.7.65" evidence="3"/>
<dbReference type="Gene3D" id="3.30.70.270">
    <property type="match status" value="1"/>
</dbReference>
<feature type="transmembrane region" description="Helical" evidence="11">
    <location>
        <begin position="12"/>
        <end position="31"/>
    </location>
</feature>
<dbReference type="GO" id="GO:0043709">
    <property type="term" value="P:cell adhesion involved in single-species biofilm formation"/>
    <property type="evidence" value="ECO:0007669"/>
    <property type="project" value="TreeGrafter"/>
</dbReference>
<keyword evidence="11" id="KW-0472">Membrane</keyword>
<evidence type="ECO:0000256" key="8">
    <source>
        <dbReference type="ARBA" id="ARBA00022840"/>
    </source>
</evidence>
<dbReference type="InterPro" id="IPR029787">
    <property type="entry name" value="Nucleotide_cyclase"/>
</dbReference>
<evidence type="ECO:0000256" key="6">
    <source>
        <dbReference type="ARBA" id="ARBA00022741"/>
    </source>
</evidence>
<dbReference type="GO" id="GO:0052621">
    <property type="term" value="F:diguanylate cyclase activity"/>
    <property type="evidence" value="ECO:0007669"/>
    <property type="project" value="UniProtKB-EC"/>
</dbReference>
<keyword evidence="9" id="KW-0902">Two-component regulatory system</keyword>
<evidence type="ECO:0000256" key="2">
    <source>
        <dbReference type="ARBA" id="ARBA00004533"/>
    </source>
</evidence>
<keyword evidence="4" id="KW-0597">Phosphoprotein</keyword>
<evidence type="ECO:0000256" key="4">
    <source>
        <dbReference type="ARBA" id="ARBA00022553"/>
    </source>
</evidence>
<dbReference type="PANTHER" id="PTHR45138">
    <property type="entry name" value="REGULATORY COMPONENTS OF SENSORY TRANSDUCTION SYSTEM"/>
    <property type="match status" value="1"/>
</dbReference>
<organism evidence="13 14">
    <name type="scientific">Vibrio mangrovi</name>
    <dbReference type="NCBI Taxonomy" id="474394"/>
    <lineage>
        <taxon>Bacteria</taxon>
        <taxon>Pseudomonadati</taxon>
        <taxon>Pseudomonadota</taxon>
        <taxon>Gammaproteobacteria</taxon>
        <taxon>Vibrionales</taxon>
        <taxon>Vibrionaceae</taxon>
        <taxon>Vibrio</taxon>
    </lineage>
</organism>
<dbReference type="FunFam" id="3.30.70.270:FF:000001">
    <property type="entry name" value="Diguanylate cyclase domain protein"/>
    <property type="match status" value="1"/>
</dbReference>
<dbReference type="InterPro" id="IPR000014">
    <property type="entry name" value="PAS"/>
</dbReference>
<accession>A0A1Y6J0S3</accession>
<dbReference type="Proteomes" id="UP000196125">
    <property type="component" value="Unassembled WGS sequence"/>
</dbReference>
<dbReference type="InterPro" id="IPR035965">
    <property type="entry name" value="PAS-like_dom_sf"/>
</dbReference>
<dbReference type="InterPro" id="IPR048760">
    <property type="entry name" value="VP0354-like_sensor_dom"/>
</dbReference>